<reference evidence="1" key="1">
    <citation type="submission" date="2021-03" db="EMBL/GenBank/DDBJ databases">
        <authorList>
            <consortium name="DOE Joint Genome Institute"/>
            <person name="Ahrendt S."/>
            <person name="Looney B.P."/>
            <person name="Miyauchi S."/>
            <person name="Morin E."/>
            <person name="Drula E."/>
            <person name="Courty P.E."/>
            <person name="Chicoki N."/>
            <person name="Fauchery L."/>
            <person name="Kohler A."/>
            <person name="Kuo A."/>
            <person name="Labutti K."/>
            <person name="Pangilinan J."/>
            <person name="Lipzen A."/>
            <person name="Riley R."/>
            <person name="Andreopoulos W."/>
            <person name="He G."/>
            <person name="Johnson J."/>
            <person name="Barry K.W."/>
            <person name="Grigoriev I.V."/>
            <person name="Nagy L."/>
            <person name="Hibbett D."/>
            <person name="Henrissat B."/>
            <person name="Matheny P.B."/>
            <person name="Labbe J."/>
            <person name="Martin F."/>
        </authorList>
    </citation>
    <scope>NUCLEOTIDE SEQUENCE</scope>
    <source>
        <strain evidence="1">HHB10654</strain>
    </source>
</reference>
<evidence type="ECO:0000313" key="1">
    <source>
        <dbReference type="EMBL" id="KAI0056075.1"/>
    </source>
</evidence>
<comment type="caution">
    <text evidence="1">The sequence shown here is derived from an EMBL/GenBank/DDBJ whole genome shotgun (WGS) entry which is preliminary data.</text>
</comment>
<gene>
    <name evidence="1" type="ORF">BV25DRAFT_1814750</name>
</gene>
<protein>
    <submittedName>
        <fullName evidence="1">Uncharacterized protein</fullName>
    </submittedName>
</protein>
<dbReference type="EMBL" id="MU277272">
    <property type="protein sequence ID" value="KAI0056075.1"/>
    <property type="molecule type" value="Genomic_DNA"/>
</dbReference>
<keyword evidence="2" id="KW-1185">Reference proteome</keyword>
<dbReference type="Proteomes" id="UP000814140">
    <property type="component" value="Unassembled WGS sequence"/>
</dbReference>
<name>A0ACB8SI12_9AGAM</name>
<accession>A0ACB8SI12</accession>
<organism evidence="1 2">
    <name type="scientific">Artomyces pyxidatus</name>
    <dbReference type="NCBI Taxonomy" id="48021"/>
    <lineage>
        <taxon>Eukaryota</taxon>
        <taxon>Fungi</taxon>
        <taxon>Dikarya</taxon>
        <taxon>Basidiomycota</taxon>
        <taxon>Agaricomycotina</taxon>
        <taxon>Agaricomycetes</taxon>
        <taxon>Russulales</taxon>
        <taxon>Auriscalpiaceae</taxon>
        <taxon>Artomyces</taxon>
    </lineage>
</organism>
<reference evidence="1" key="2">
    <citation type="journal article" date="2022" name="New Phytol.">
        <title>Evolutionary transition to the ectomycorrhizal habit in the genomes of a hyperdiverse lineage of mushroom-forming fungi.</title>
        <authorList>
            <person name="Looney B."/>
            <person name="Miyauchi S."/>
            <person name="Morin E."/>
            <person name="Drula E."/>
            <person name="Courty P.E."/>
            <person name="Kohler A."/>
            <person name="Kuo A."/>
            <person name="LaButti K."/>
            <person name="Pangilinan J."/>
            <person name="Lipzen A."/>
            <person name="Riley R."/>
            <person name="Andreopoulos W."/>
            <person name="He G."/>
            <person name="Johnson J."/>
            <person name="Nolan M."/>
            <person name="Tritt A."/>
            <person name="Barry K.W."/>
            <person name="Grigoriev I.V."/>
            <person name="Nagy L.G."/>
            <person name="Hibbett D."/>
            <person name="Henrissat B."/>
            <person name="Matheny P.B."/>
            <person name="Labbe J."/>
            <person name="Martin F.M."/>
        </authorList>
    </citation>
    <scope>NUCLEOTIDE SEQUENCE</scope>
    <source>
        <strain evidence="1">HHB10654</strain>
    </source>
</reference>
<evidence type="ECO:0000313" key="2">
    <source>
        <dbReference type="Proteomes" id="UP000814140"/>
    </source>
</evidence>
<proteinExistence type="predicted"/>
<sequence length="864" mass="99238">MGDDDVNPEDALWHNAYVVPFTEGRAGMPFPTTTGSRYDDYLASAPAESAGNIYHPFTTRRSWFLADWAKMRGPSSTALNDLLADKEMARRIDVPYKNSTELNMIIDKKLPSRPIFKTSSVTVAGETFEFHYRDPLECVKTLYSDPAFAPYMAYAPERHYTDADHTVRVYNEMHTGKWWWRVQLAIEKREPGGTVLALIVSSDKTQLTTFRNKSAYPVYLTLGNIPKAIRRKPSRGAQILLGYLPTTRLTHIKNRETRRRALANLFHACMRKIFQFGKMKEAGLYGVQMKSGDGLERRCHPILAVYACDYPEQCLIVGCKNMDCPGGCELEKGGLGLHCNCKRRKMKDVYEALDAIHDGPAAYIEACQKVGIKPIHHPFWEDLPYVDIYNSITPDVLHQVYQGMVKHMIEWIKTAFGADEVDARFARLPPNHHLRLFSSGISHLSRVSGQEHKDICRVLLGVVAGLPLPRGRSPVRLVRALRAILDFTYLSQYPTHSSSTLVYLGNALREFHKNKAIFIELGIRENFNLPKLHSLLHYLPSIKQFGTTDNYSTEYSERLHIDFAKDAYRASNRKDEYPQMTRWLERREKMQQHRLFIQWRMNGEPDVRILTMEWVPRTLFMKIARFPNAKSVSFAQAARKYGATQLPLLLAEYIIQANNPNLPRQTVRRIAKRYVLPFRSVAAFHKVKFWHPDAQGREDVPETLDCIHVRPAYKDTLGRMKPGRFDTAFLKRVDGDVGEEQHGIQGRDVVQVRMVFALSKKAARVAFSGEVSIPTHFAYVEWFTRPGPVAEKDHLMYKVTRKWTHRGERTASIIPVHDLYSSVHLLPKFGPVAERHWSSSNVLELCQTFFVNSFTDRHTYITVY</sequence>